<dbReference type="InterPro" id="IPR001647">
    <property type="entry name" value="HTH_TetR"/>
</dbReference>
<evidence type="ECO:0000256" key="4">
    <source>
        <dbReference type="PROSITE-ProRule" id="PRU00335"/>
    </source>
</evidence>
<evidence type="ECO:0000313" key="6">
    <source>
        <dbReference type="EMBL" id="ATQ78952.1"/>
    </source>
</evidence>
<evidence type="ECO:0000256" key="1">
    <source>
        <dbReference type="ARBA" id="ARBA00023015"/>
    </source>
</evidence>
<dbReference type="InterPro" id="IPR009057">
    <property type="entry name" value="Homeodomain-like_sf"/>
</dbReference>
<sequence>MSVSTRDALLKSAEIHLRTKGYAAFSYADLAEEIGIRKASIHHHFPTKENLGEALIRQYGDLFMEKLASLDDMHADPVVRLREYSLLFLASVNDRLLPLCGALAAEMAALPESLQILGRELLAQQLAWIEQQLVLAAPMHGWAPSKPANECARMLLSALEGASFIDWALGPSADPLAAFNHILATLA</sequence>
<dbReference type="PROSITE" id="PS50977">
    <property type="entry name" value="HTH_TETR_2"/>
    <property type="match status" value="1"/>
</dbReference>
<accession>A0A2D2DVF3</accession>
<dbReference type="InterPro" id="IPR036271">
    <property type="entry name" value="Tet_transcr_reg_TetR-rel_C_sf"/>
</dbReference>
<keyword evidence="3" id="KW-0804">Transcription</keyword>
<evidence type="ECO:0000313" key="7">
    <source>
        <dbReference type="Proteomes" id="UP000229897"/>
    </source>
</evidence>
<evidence type="ECO:0000259" key="5">
    <source>
        <dbReference type="PROSITE" id="PS50977"/>
    </source>
</evidence>
<organism evidence="6 7">
    <name type="scientific">Massilia violaceinigra</name>
    <dbReference type="NCBI Taxonomy" id="2045208"/>
    <lineage>
        <taxon>Bacteria</taxon>
        <taxon>Pseudomonadati</taxon>
        <taxon>Pseudomonadota</taxon>
        <taxon>Betaproteobacteria</taxon>
        <taxon>Burkholderiales</taxon>
        <taxon>Oxalobacteraceae</taxon>
        <taxon>Telluria group</taxon>
        <taxon>Massilia</taxon>
    </lineage>
</organism>
<dbReference type="Pfam" id="PF00440">
    <property type="entry name" value="TetR_N"/>
    <property type="match status" value="1"/>
</dbReference>
<keyword evidence="7" id="KW-1185">Reference proteome</keyword>
<protein>
    <submittedName>
        <fullName evidence="6">TetR family transcriptional regulator</fullName>
    </submittedName>
</protein>
<evidence type="ECO:0000256" key="2">
    <source>
        <dbReference type="ARBA" id="ARBA00023125"/>
    </source>
</evidence>
<dbReference type="PANTHER" id="PTHR47506">
    <property type="entry name" value="TRANSCRIPTIONAL REGULATORY PROTEIN"/>
    <property type="match status" value="1"/>
</dbReference>
<reference evidence="6" key="1">
    <citation type="submission" date="2017-10" db="EMBL/GenBank/DDBJ databases">
        <title>Massilia psychrophilum sp. nov., a novel purple-pigmented bacterium isolated from Tianshan glacier, Xinjiang Municipality, China.</title>
        <authorList>
            <person name="Wang H."/>
        </authorList>
    </citation>
    <scope>NUCLEOTIDE SEQUENCE [LARGE SCALE GENOMIC DNA]</scope>
    <source>
        <strain evidence="6">B2</strain>
    </source>
</reference>
<feature type="domain" description="HTH tetR-type" evidence="5">
    <location>
        <begin position="3"/>
        <end position="63"/>
    </location>
</feature>
<name>A0A2D2DVF3_9BURK</name>
<dbReference type="Proteomes" id="UP000229897">
    <property type="component" value="Chromosome"/>
</dbReference>
<dbReference type="EMBL" id="CP024608">
    <property type="protein sequence ID" value="ATQ78952.1"/>
    <property type="molecule type" value="Genomic_DNA"/>
</dbReference>
<dbReference type="GO" id="GO:0003677">
    <property type="term" value="F:DNA binding"/>
    <property type="evidence" value="ECO:0007669"/>
    <property type="project" value="UniProtKB-UniRule"/>
</dbReference>
<dbReference type="OrthoDB" id="5293507at2"/>
<evidence type="ECO:0000256" key="3">
    <source>
        <dbReference type="ARBA" id="ARBA00023163"/>
    </source>
</evidence>
<keyword evidence="1" id="KW-0805">Transcription regulation</keyword>
<keyword evidence="2 4" id="KW-0238">DNA-binding</keyword>
<gene>
    <name evidence="6" type="ORF">CR152_17610</name>
</gene>
<dbReference type="KEGG" id="mass:CR152_17610"/>
<dbReference type="PRINTS" id="PR00455">
    <property type="entry name" value="HTHTETR"/>
</dbReference>
<dbReference type="Gene3D" id="1.10.357.10">
    <property type="entry name" value="Tetracycline Repressor, domain 2"/>
    <property type="match status" value="1"/>
</dbReference>
<proteinExistence type="predicted"/>
<dbReference type="PANTHER" id="PTHR47506:SF1">
    <property type="entry name" value="HTH-TYPE TRANSCRIPTIONAL REGULATOR YJDC"/>
    <property type="match status" value="1"/>
</dbReference>
<dbReference type="RefSeq" id="WP_099882447.1">
    <property type="nucleotide sequence ID" value="NZ_CP024608.1"/>
</dbReference>
<dbReference type="AlphaFoldDB" id="A0A2D2DVF3"/>
<dbReference type="SUPFAM" id="SSF46689">
    <property type="entry name" value="Homeodomain-like"/>
    <property type="match status" value="1"/>
</dbReference>
<feature type="DNA-binding region" description="H-T-H motif" evidence="4">
    <location>
        <begin position="26"/>
        <end position="45"/>
    </location>
</feature>
<dbReference type="SUPFAM" id="SSF48498">
    <property type="entry name" value="Tetracyclin repressor-like, C-terminal domain"/>
    <property type="match status" value="1"/>
</dbReference>